<dbReference type="InterPro" id="IPR025251">
    <property type="entry name" value="DUF4213"/>
</dbReference>
<evidence type="ECO:0000313" key="3">
    <source>
        <dbReference type="EMBL" id="NZA03065.1"/>
    </source>
</evidence>
<dbReference type="Pfam" id="PF04016">
    <property type="entry name" value="DUF364"/>
    <property type="match status" value="1"/>
</dbReference>
<keyword evidence="4" id="KW-1185">Reference proteome</keyword>
<dbReference type="InterPro" id="IPR007161">
    <property type="entry name" value="DUF364"/>
</dbReference>
<comment type="caution">
    <text evidence="3">The sequence shown here is derived from an EMBL/GenBank/DDBJ whole genome shotgun (WGS) entry which is preliminary data.</text>
</comment>
<dbReference type="Proteomes" id="UP000589716">
    <property type="component" value="Unassembled WGS sequence"/>
</dbReference>
<gene>
    <name evidence="3" type="ORF">H0I39_17490</name>
</gene>
<evidence type="ECO:0000259" key="1">
    <source>
        <dbReference type="Pfam" id="PF04016"/>
    </source>
</evidence>
<dbReference type="EMBL" id="JACCKX010000001">
    <property type="protein sequence ID" value="NZA03065.1"/>
    <property type="molecule type" value="Genomic_DNA"/>
</dbReference>
<accession>A0A853IUV4</accession>
<evidence type="ECO:0000259" key="2">
    <source>
        <dbReference type="Pfam" id="PF13938"/>
    </source>
</evidence>
<evidence type="ECO:0008006" key="5">
    <source>
        <dbReference type="Google" id="ProtNLM"/>
    </source>
</evidence>
<organism evidence="3 4">
    <name type="scientific">Ottowia beijingensis</name>
    <dbReference type="NCBI Taxonomy" id="1207057"/>
    <lineage>
        <taxon>Bacteria</taxon>
        <taxon>Pseudomonadati</taxon>
        <taxon>Pseudomonadota</taxon>
        <taxon>Betaproteobacteria</taxon>
        <taxon>Burkholderiales</taxon>
        <taxon>Comamonadaceae</taxon>
        <taxon>Ottowia</taxon>
    </lineage>
</organism>
<dbReference type="Pfam" id="PF13938">
    <property type="entry name" value="DUF4213"/>
    <property type="match status" value="1"/>
</dbReference>
<dbReference type="SUPFAM" id="SSF159713">
    <property type="entry name" value="Dhaf3308-like"/>
    <property type="match status" value="1"/>
</dbReference>
<dbReference type="Gene3D" id="3.40.50.11590">
    <property type="match status" value="1"/>
</dbReference>
<reference evidence="3 4" key="1">
    <citation type="submission" date="2020-07" db="EMBL/GenBank/DDBJ databases">
        <authorList>
            <person name="Maaloum M."/>
        </authorList>
    </citation>
    <scope>NUCLEOTIDE SEQUENCE [LARGE SCALE GENOMIC DNA]</scope>
    <source>
        <strain evidence="3 4">GCS-AN-3</strain>
    </source>
</reference>
<proteinExistence type="predicted"/>
<feature type="domain" description="Putative heavy-metal chelation" evidence="1">
    <location>
        <begin position="137"/>
        <end position="273"/>
    </location>
</feature>
<dbReference type="RefSeq" id="WP_180551322.1">
    <property type="nucleotide sequence ID" value="NZ_JACCKX010000001.1"/>
</dbReference>
<sequence length="289" mass="30156">MPREPLAPALLRQLRAIDRHLPAPRVRRLHLPPVLPERPREAEFCAIELADGAFGLSYVLLDQSLAQLIARHRPAGAGDAPPLVGADALALAAAFGGSDGAANALALAAINALTQSAWRRLGYAPPAADNSVGDVALAPGDHLGMIGGFTPLVRQVLNVGAALSIVELDAQKVQRLQAEFPQILATLDRAALAPCNKIVATSTMLLNGTLDAMLAACPAATEFALIGPSAGLWPDALFERGVTRLCGTQVVDGAAFAEAMQRGERWGGAARKFAIDRAAWPGWQALLAG</sequence>
<dbReference type="AlphaFoldDB" id="A0A853IUV4"/>
<protein>
    <recommendedName>
        <fullName evidence="5">Heavy-metal chelation domain-containing protein</fullName>
    </recommendedName>
</protein>
<evidence type="ECO:0000313" key="4">
    <source>
        <dbReference type="Proteomes" id="UP000589716"/>
    </source>
</evidence>
<feature type="domain" description="DUF4213" evidence="2">
    <location>
        <begin position="44"/>
        <end position="113"/>
    </location>
</feature>
<name>A0A853IUV4_9BURK</name>